<protein>
    <submittedName>
        <fullName evidence="2">Uncharacterized protein</fullName>
    </submittedName>
</protein>
<accession>A0A6P8B3C8</accession>
<evidence type="ECO:0000313" key="1">
    <source>
        <dbReference type="Proteomes" id="UP000515153"/>
    </source>
</evidence>
<dbReference type="GeneID" id="41962596"/>
<reference evidence="2" key="2">
    <citation type="submission" date="2019-10" db="EMBL/GenBank/DDBJ databases">
        <authorList>
            <consortium name="NCBI Genome Project"/>
        </authorList>
    </citation>
    <scope>NUCLEOTIDE SEQUENCE</scope>
    <source>
        <strain evidence="2">NI907</strain>
    </source>
</reference>
<reference evidence="2" key="3">
    <citation type="submission" date="2025-08" db="UniProtKB">
        <authorList>
            <consortium name="RefSeq"/>
        </authorList>
    </citation>
    <scope>IDENTIFICATION</scope>
    <source>
        <strain evidence="2">NI907</strain>
    </source>
</reference>
<keyword evidence="1" id="KW-1185">Reference proteome</keyword>
<sequence length="35" mass="3913">MIEMVGLVPTMLEFSGIGLHFRHNSKSRGARAGRR</sequence>
<proteinExistence type="predicted"/>
<dbReference type="RefSeq" id="XP_030981741.1">
    <property type="nucleotide sequence ID" value="XM_031127687.1"/>
</dbReference>
<gene>
    <name evidence="2" type="ORF">PgNI_07677</name>
</gene>
<name>A0A6P8B3C8_PYRGI</name>
<dbReference type="KEGG" id="pgri:PgNI_07677"/>
<dbReference type="Proteomes" id="UP000515153">
    <property type="component" value="Unplaced"/>
</dbReference>
<organism evidence="1 2">
    <name type="scientific">Pyricularia grisea</name>
    <name type="common">Crabgrass-specific blast fungus</name>
    <name type="synonym">Magnaporthe grisea</name>
    <dbReference type="NCBI Taxonomy" id="148305"/>
    <lineage>
        <taxon>Eukaryota</taxon>
        <taxon>Fungi</taxon>
        <taxon>Dikarya</taxon>
        <taxon>Ascomycota</taxon>
        <taxon>Pezizomycotina</taxon>
        <taxon>Sordariomycetes</taxon>
        <taxon>Sordariomycetidae</taxon>
        <taxon>Magnaporthales</taxon>
        <taxon>Pyriculariaceae</taxon>
        <taxon>Pyricularia</taxon>
    </lineage>
</organism>
<reference evidence="2" key="1">
    <citation type="journal article" date="2019" name="Mol. Biol. Evol.">
        <title>Blast fungal genomes show frequent chromosomal changes, gene gains and losses, and effector gene turnover.</title>
        <authorList>
            <person name="Gomez Luciano L.B."/>
            <person name="Jason Tsai I."/>
            <person name="Chuma I."/>
            <person name="Tosa Y."/>
            <person name="Chen Y.H."/>
            <person name="Li J.Y."/>
            <person name="Li M.Y."/>
            <person name="Jade Lu M.Y."/>
            <person name="Nakayashiki H."/>
            <person name="Li W.H."/>
        </authorList>
    </citation>
    <scope>NUCLEOTIDE SEQUENCE</scope>
    <source>
        <strain evidence="2">NI907</strain>
    </source>
</reference>
<dbReference type="AlphaFoldDB" id="A0A6P8B3C8"/>
<evidence type="ECO:0000313" key="2">
    <source>
        <dbReference type="RefSeq" id="XP_030981741.1"/>
    </source>
</evidence>